<dbReference type="Proteomes" id="UP000054995">
    <property type="component" value="Unassembled WGS sequence"/>
</dbReference>
<comment type="caution">
    <text evidence="1">The sequence shown here is derived from an EMBL/GenBank/DDBJ whole genome shotgun (WGS) entry which is preliminary data.</text>
</comment>
<proteinExistence type="predicted"/>
<reference evidence="3 4" key="1">
    <citation type="submission" date="2015-01" db="EMBL/GenBank/DDBJ databases">
        <title>Evolution of Trichinella species and genotypes.</title>
        <authorList>
            <person name="Korhonen P.K."/>
            <person name="Edoardo P."/>
            <person name="Giuseppe L.R."/>
            <person name="Gasser R.B."/>
        </authorList>
    </citation>
    <scope>NUCLEOTIDE SEQUENCE [LARGE SCALE GENOMIC DNA]</scope>
    <source>
        <strain evidence="1">ISS141</strain>
        <strain evidence="2">ISS470</strain>
    </source>
</reference>
<evidence type="ECO:0000313" key="4">
    <source>
        <dbReference type="Proteomes" id="UP000054995"/>
    </source>
</evidence>
<evidence type="ECO:0000313" key="3">
    <source>
        <dbReference type="Proteomes" id="UP000054815"/>
    </source>
</evidence>
<dbReference type="Proteomes" id="UP000054815">
    <property type="component" value="Unassembled WGS sequence"/>
</dbReference>
<dbReference type="EMBL" id="JYDU01000014">
    <property type="protein sequence ID" value="KRX99421.1"/>
    <property type="molecule type" value="Genomic_DNA"/>
</dbReference>
<gene>
    <name evidence="2" type="ORF">T4D_12504</name>
    <name evidence="1" type="ORF">T4E_7137</name>
</gene>
<evidence type="ECO:0000313" key="2">
    <source>
        <dbReference type="EMBL" id="KRY92745.1"/>
    </source>
</evidence>
<accession>A0A0V0YGB0</accession>
<organism evidence="1 3">
    <name type="scientific">Trichinella pseudospiralis</name>
    <name type="common">Parasitic roundworm</name>
    <dbReference type="NCBI Taxonomy" id="6337"/>
    <lineage>
        <taxon>Eukaryota</taxon>
        <taxon>Metazoa</taxon>
        <taxon>Ecdysozoa</taxon>
        <taxon>Nematoda</taxon>
        <taxon>Enoplea</taxon>
        <taxon>Dorylaimia</taxon>
        <taxon>Trichinellida</taxon>
        <taxon>Trichinellidae</taxon>
        <taxon>Trichinella</taxon>
    </lineage>
</organism>
<name>A0A0V0YGB0_TRIPS</name>
<evidence type="ECO:0000313" key="1">
    <source>
        <dbReference type="EMBL" id="KRX99421.1"/>
    </source>
</evidence>
<protein>
    <submittedName>
        <fullName evidence="1">Uncharacterized protein</fullName>
    </submittedName>
</protein>
<sequence>MSTWAGVSAISSCTSLLTKVNGRSFTRAFTSQNTVHNSSGDARHWPKVAFKAVFTIVPNTPRTRGHVP</sequence>
<keyword evidence="4" id="KW-1185">Reference proteome</keyword>
<dbReference type="AlphaFoldDB" id="A0A0V0YGB0"/>
<dbReference type="EMBL" id="JYDT01000005">
    <property type="protein sequence ID" value="KRY92745.1"/>
    <property type="molecule type" value="Genomic_DNA"/>
</dbReference>